<gene>
    <name evidence="7" type="ORF">LUCI_1828</name>
</gene>
<evidence type="ECO:0000256" key="3">
    <source>
        <dbReference type="ARBA" id="ARBA00022692"/>
    </source>
</evidence>
<dbReference type="EMBL" id="UPPP01000065">
    <property type="protein sequence ID" value="VBB06592.1"/>
    <property type="molecule type" value="Genomic_DNA"/>
</dbReference>
<accession>A0A498R8I9</accession>
<evidence type="ECO:0000313" key="7">
    <source>
        <dbReference type="EMBL" id="VBB06592.1"/>
    </source>
</evidence>
<protein>
    <submittedName>
        <fullName evidence="7">Abc transporter permease</fullName>
    </submittedName>
</protein>
<proteinExistence type="predicted"/>
<keyword evidence="8" id="KW-1185">Reference proteome</keyword>
<dbReference type="GO" id="GO:0005886">
    <property type="term" value="C:plasma membrane"/>
    <property type="evidence" value="ECO:0007669"/>
    <property type="project" value="UniProtKB-SubCell"/>
</dbReference>
<evidence type="ECO:0000313" key="8">
    <source>
        <dbReference type="Proteomes" id="UP000277811"/>
    </source>
</evidence>
<sequence>MGKRRSHELILLLFFLGLMAVMSFLSPTFLTLANLLSVTQQMSELGILALGATVIIITAGIDLSLGSIAGLTTIVIAVVYGATGNLAAAIGAGILTGLGCGAFNGLLIAGVGVPPILATLGTMTLFNGIALVLSRGNAISNFPDSYYFIGQGYLLGNLPVQTVLFALLAVISSLLLSRTPWGRRVYALGNNKVAALFSGVKTGRVLMYVYIYGGLMAAVSGLIISSRVSTSRADLGAVYLMQSIAATVLGGTNIAGGSGTIAGTVIGVSVFAVLGNGLNLIGVSPFAQNLLMGLALIVILLINNLVVIRDKLNLFIKFNFLGNSGGGTPGLKEKS</sequence>
<feature type="transmembrane region" description="Helical" evidence="6">
    <location>
        <begin position="290"/>
        <end position="308"/>
    </location>
</feature>
<evidence type="ECO:0000256" key="6">
    <source>
        <dbReference type="SAM" id="Phobius"/>
    </source>
</evidence>
<dbReference type="CDD" id="cd06579">
    <property type="entry name" value="TM_PBP1_transp_AraH_like"/>
    <property type="match status" value="1"/>
</dbReference>
<feature type="transmembrane region" description="Helical" evidence="6">
    <location>
        <begin position="154"/>
        <end position="176"/>
    </location>
</feature>
<reference evidence="7 8" key="1">
    <citation type="submission" date="2018-06" db="EMBL/GenBank/DDBJ databases">
        <authorList>
            <person name="Strepis N."/>
        </authorList>
    </citation>
    <scope>NUCLEOTIDE SEQUENCE [LARGE SCALE GENOMIC DNA]</scope>
    <source>
        <strain evidence="7">LUCI</strain>
    </source>
</reference>
<organism evidence="7 8">
    <name type="scientific">Lucifera butyrica</name>
    <dbReference type="NCBI Taxonomy" id="1351585"/>
    <lineage>
        <taxon>Bacteria</taxon>
        <taxon>Bacillati</taxon>
        <taxon>Bacillota</taxon>
        <taxon>Negativicutes</taxon>
        <taxon>Veillonellales</taxon>
        <taxon>Veillonellaceae</taxon>
        <taxon>Lucifera</taxon>
    </lineage>
</organism>
<dbReference type="PANTHER" id="PTHR32196">
    <property type="entry name" value="ABC TRANSPORTER PERMEASE PROTEIN YPHD-RELATED-RELATED"/>
    <property type="match status" value="1"/>
</dbReference>
<evidence type="ECO:0000256" key="2">
    <source>
        <dbReference type="ARBA" id="ARBA00022475"/>
    </source>
</evidence>
<keyword evidence="2" id="KW-1003">Cell membrane</keyword>
<dbReference type="GO" id="GO:0022857">
    <property type="term" value="F:transmembrane transporter activity"/>
    <property type="evidence" value="ECO:0007669"/>
    <property type="project" value="InterPro"/>
</dbReference>
<keyword evidence="5 6" id="KW-0472">Membrane</keyword>
<feature type="transmembrane region" description="Helical" evidence="6">
    <location>
        <begin position="12"/>
        <end position="35"/>
    </location>
</feature>
<feature type="transmembrane region" description="Helical" evidence="6">
    <location>
        <begin position="205"/>
        <end position="224"/>
    </location>
</feature>
<evidence type="ECO:0000256" key="4">
    <source>
        <dbReference type="ARBA" id="ARBA00022989"/>
    </source>
</evidence>
<feature type="transmembrane region" description="Helical" evidence="6">
    <location>
        <begin position="115"/>
        <end position="133"/>
    </location>
</feature>
<feature type="transmembrane region" description="Helical" evidence="6">
    <location>
        <begin position="47"/>
        <end position="80"/>
    </location>
</feature>
<dbReference type="OrthoDB" id="9784538at2"/>
<keyword evidence="4 6" id="KW-1133">Transmembrane helix</keyword>
<dbReference type="AlphaFoldDB" id="A0A498R8I9"/>
<dbReference type="RefSeq" id="WP_122627532.1">
    <property type="nucleotide sequence ID" value="NZ_UPPP01000065.1"/>
</dbReference>
<keyword evidence="3 6" id="KW-0812">Transmembrane</keyword>
<name>A0A498R8I9_9FIRM</name>
<dbReference type="Proteomes" id="UP000277811">
    <property type="component" value="Unassembled WGS sequence"/>
</dbReference>
<comment type="subcellular location">
    <subcellularLocation>
        <location evidence="1">Cell membrane</location>
        <topology evidence="1">Multi-pass membrane protein</topology>
    </subcellularLocation>
</comment>
<evidence type="ECO:0000256" key="5">
    <source>
        <dbReference type="ARBA" id="ARBA00023136"/>
    </source>
</evidence>
<evidence type="ECO:0000256" key="1">
    <source>
        <dbReference type="ARBA" id="ARBA00004651"/>
    </source>
</evidence>
<dbReference type="Pfam" id="PF02653">
    <property type="entry name" value="BPD_transp_2"/>
    <property type="match status" value="1"/>
</dbReference>
<dbReference type="InterPro" id="IPR001851">
    <property type="entry name" value="ABC_transp_permease"/>
</dbReference>